<feature type="compositionally biased region" description="Polar residues" evidence="5">
    <location>
        <begin position="447"/>
        <end position="457"/>
    </location>
</feature>
<dbReference type="Gene3D" id="2.170.260.40">
    <property type="match status" value="1"/>
</dbReference>
<dbReference type="EMBL" id="CAJOBC010000956">
    <property type="protein sequence ID" value="CAF3642517.1"/>
    <property type="molecule type" value="Genomic_DNA"/>
</dbReference>
<feature type="domain" description="Xrn1 N-terminal" evidence="6">
    <location>
        <begin position="1"/>
        <end position="228"/>
    </location>
</feature>
<proteinExistence type="inferred from homology"/>
<evidence type="ECO:0000259" key="8">
    <source>
        <dbReference type="Pfam" id="PF18129"/>
    </source>
</evidence>
<name>A0A813WAL3_9BILA</name>
<feature type="domain" description="Exoribonuclease Xrn1 D2/D3" evidence="9">
    <location>
        <begin position="994"/>
        <end position="1211"/>
    </location>
</feature>
<evidence type="ECO:0000313" key="14">
    <source>
        <dbReference type="Proteomes" id="UP000663829"/>
    </source>
</evidence>
<feature type="domain" description="Xrn1 helical" evidence="7">
    <location>
        <begin position="274"/>
        <end position="689"/>
    </location>
</feature>
<dbReference type="Proteomes" id="UP000663829">
    <property type="component" value="Unassembled WGS sequence"/>
</dbReference>
<dbReference type="InterPro" id="IPR041106">
    <property type="entry name" value="XRN1_D2_D3"/>
</dbReference>
<dbReference type="GO" id="GO:0005634">
    <property type="term" value="C:nucleus"/>
    <property type="evidence" value="ECO:0007669"/>
    <property type="project" value="TreeGrafter"/>
</dbReference>
<evidence type="ECO:0000256" key="1">
    <source>
        <dbReference type="ARBA" id="ARBA00022722"/>
    </source>
</evidence>
<evidence type="ECO:0000313" key="13">
    <source>
        <dbReference type="EMBL" id="CAF3644729.1"/>
    </source>
</evidence>
<dbReference type="OrthoDB" id="372487at2759"/>
<dbReference type="Gene3D" id="3.40.50.12390">
    <property type="match status" value="2"/>
</dbReference>
<dbReference type="GO" id="GO:0004534">
    <property type="term" value="F:5'-3' RNA exonuclease activity"/>
    <property type="evidence" value="ECO:0007669"/>
    <property type="project" value="TreeGrafter"/>
</dbReference>
<dbReference type="Pfam" id="PF17846">
    <property type="entry name" value="XRN_M"/>
    <property type="match status" value="1"/>
</dbReference>
<dbReference type="GO" id="GO:0003723">
    <property type="term" value="F:RNA binding"/>
    <property type="evidence" value="ECO:0007669"/>
    <property type="project" value="TreeGrafter"/>
</dbReference>
<feature type="compositionally biased region" description="Polar residues" evidence="5">
    <location>
        <begin position="1469"/>
        <end position="1502"/>
    </location>
</feature>
<dbReference type="Gene3D" id="2.30.30.750">
    <property type="match status" value="1"/>
</dbReference>
<dbReference type="EMBL" id="CAJNOQ010000956">
    <property type="protein sequence ID" value="CAF0854753.1"/>
    <property type="molecule type" value="Genomic_DNA"/>
</dbReference>
<feature type="region of interest" description="Disordered" evidence="5">
    <location>
        <begin position="1373"/>
        <end position="1395"/>
    </location>
</feature>
<dbReference type="Pfam" id="PF03159">
    <property type="entry name" value="XRN_N"/>
    <property type="match status" value="1"/>
</dbReference>
<evidence type="ECO:0000259" key="7">
    <source>
        <dbReference type="Pfam" id="PF17846"/>
    </source>
</evidence>
<evidence type="ECO:0000256" key="4">
    <source>
        <dbReference type="ARBA" id="ARBA00038299"/>
    </source>
</evidence>
<evidence type="ECO:0000256" key="2">
    <source>
        <dbReference type="ARBA" id="ARBA00022801"/>
    </source>
</evidence>
<protein>
    <submittedName>
        <fullName evidence="10">Uncharacterized protein</fullName>
    </submittedName>
</protein>
<dbReference type="Proteomes" id="UP000682733">
    <property type="component" value="Unassembled WGS sequence"/>
</dbReference>
<feature type="region of interest" description="Disordered" evidence="5">
    <location>
        <begin position="1407"/>
        <end position="1502"/>
    </location>
</feature>
<dbReference type="InterPro" id="IPR041385">
    <property type="entry name" value="SH3_12"/>
</dbReference>
<dbReference type="Pfam" id="PF18334">
    <property type="entry name" value="XRN1_D2_D3"/>
    <property type="match status" value="1"/>
</dbReference>
<keyword evidence="14" id="KW-1185">Reference proteome</keyword>
<evidence type="ECO:0000256" key="3">
    <source>
        <dbReference type="ARBA" id="ARBA00022839"/>
    </source>
</evidence>
<comment type="similarity">
    <text evidence="4">Belongs to the 5'-3' exonuclease family.</text>
</comment>
<keyword evidence="2" id="KW-0378">Hydrolase</keyword>
<evidence type="ECO:0000313" key="10">
    <source>
        <dbReference type="EMBL" id="CAF0854753.1"/>
    </source>
</evidence>
<feature type="compositionally biased region" description="Polar residues" evidence="5">
    <location>
        <begin position="1379"/>
        <end position="1395"/>
    </location>
</feature>
<feature type="compositionally biased region" description="Basic and acidic residues" evidence="5">
    <location>
        <begin position="406"/>
        <end position="418"/>
    </location>
</feature>
<dbReference type="GO" id="GO:0016075">
    <property type="term" value="P:rRNA catabolic process"/>
    <property type="evidence" value="ECO:0007669"/>
    <property type="project" value="TreeGrafter"/>
</dbReference>
<dbReference type="InterPro" id="IPR027073">
    <property type="entry name" value="5_3_exoribonuclease"/>
</dbReference>
<feature type="region of interest" description="Disordered" evidence="5">
    <location>
        <begin position="1952"/>
        <end position="1971"/>
    </location>
</feature>
<feature type="compositionally biased region" description="Low complexity" evidence="5">
    <location>
        <begin position="1885"/>
        <end position="1922"/>
    </location>
</feature>
<evidence type="ECO:0000259" key="9">
    <source>
        <dbReference type="Pfam" id="PF18334"/>
    </source>
</evidence>
<feature type="domain" description="5'-3' exoribonuclease 1 SH3-like" evidence="8">
    <location>
        <begin position="1244"/>
        <end position="1288"/>
    </location>
</feature>
<feature type="compositionally biased region" description="Basic and acidic residues" evidence="5">
    <location>
        <begin position="428"/>
        <end position="437"/>
    </location>
</feature>
<dbReference type="Pfam" id="PF18129">
    <property type="entry name" value="SH3_12"/>
    <property type="match status" value="1"/>
</dbReference>
<dbReference type="InterPro" id="IPR047007">
    <property type="entry name" value="XRN1_D1_sf"/>
</dbReference>
<feature type="compositionally biased region" description="Basic and acidic residues" evidence="5">
    <location>
        <begin position="1440"/>
        <end position="1451"/>
    </location>
</feature>
<keyword evidence="1" id="KW-0540">Nuclease</keyword>
<dbReference type="GO" id="GO:0000956">
    <property type="term" value="P:nuclear-transcribed mRNA catabolic process"/>
    <property type="evidence" value="ECO:0007669"/>
    <property type="project" value="TreeGrafter"/>
</dbReference>
<dbReference type="Proteomes" id="UP000677228">
    <property type="component" value="Unassembled WGS sequence"/>
</dbReference>
<evidence type="ECO:0000256" key="5">
    <source>
        <dbReference type="SAM" id="MobiDB-lite"/>
    </source>
</evidence>
<dbReference type="EMBL" id="CAJOBA010002434">
    <property type="protein sequence ID" value="CAF3644729.1"/>
    <property type="molecule type" value="Genomic_DNA"/>
</dbReference>
<accession>A0A813WAL3</accession>
<feature type="region of interest" description="Disordered" evidence="5">
    <location>
        <begin position="402"/>
        <end position="506"/>
    </location>
</feature>
<gene>
    <name evidence="10" type="ORF">GPM918_LOCUS6267</name>
    <name evidence="11" type="ORF">OVA965_LOCUS7579</name>
    <name evidence="12" type="ORF">SRO942_LOCUS6267</name>
    <name evidence="13" type="ORF">TMI583_LOCUS7571</name>
</gene>
<feature type="compositionally biased region" description="Polar residues" evidence="5">
    <location>
        <begin position="1536"/>
        <end position="1547"/>
    </location>
</feature>
<sequence>MGVPKFYRWISERYPNITRVISDNQIPEFDNFYLDMNGIIHACSHTNDENSDTNVSEEDIFRNIFHYIDFLFRMIKPRKVFFMAVDGVAPRAKMNQQRARRFRAGRDRMKKLNALAEKSGTPLNEMNRFDTNAITPGTEFMFNLNEQLKYFINIKITTDPLWEGVQIHLSGHLTPGEGEHKIMDFIRFTRSLPNYNANTRHCLYGLDADLIMLGLVTHELNFALLREEVTYGVKKTTKIPLPEEINWHLLHLNILREYIDLEFRPIKDQLKFPYDIDKIVDDWILMGYLVGNDFVPHLPHFHINENALPLLWDTYKKILPKLDGYMNDNGHMILSRFETYITELSKFDFERFEYQNDTIKHFDTLNSITFGKCVNENKMNNNNNNNDIQNMNELKKLITNKKSHSRLKDKSETNHVGDDPNGELIDEFIEKERKDAQTTETSEDINIKNNDMSIRSSLTDDENPVYPDPGDEHSSAYETLSSSDDSEQEEGMIEPSTISEDDNNEPLIESEFRQHKRHYYREKMNIEQMTSNIMRTNVEHYIFALQWILKYYYNGCQSWSWFYPQHYAPYLSDLKNFKDLDIQFDSGKPFRPFEQLLAVLPPTSRDLLPKSLQSLMTDIESPLLQFYPEDFRLDQNEKKQDWESIVLLPFIDEKLLLNTISKYYTRLTDDENLRNDNSPSYCYTSTNHLKPITNILKNPYFPPLTETKASCKEYAHDYYRPTDFKYKTGRFTDQPLLLFPKFPCLNVLDYEYSFKKSAVDIFESKSKSVTLVLRLKYRPAQDLITYNENYKSVDEGGESSDAPFIINDRQKLIQRYMGKCLFMNWPHFEYGVVCAISDFKQLYIWKTIPGGAVFSLQSPYTEDIKHYTQTPVYVTRLPFEYDEEKYFHEKISYTTHTLRGEDEKNEYSKATNINRRYEVRQGVNIGHIPLILYISPLIGYRTQCQSSTSDRCSTYKCFSNQAYPYPLQTCLFQLPNYKSEKDLFHFPQTINDNFKLNDLIFSLHSPSYACYGHVQNNVVDNCKHFIECKMNTDAPIHPDIHALSPKLKKYETIYYSAQEVAAYLQTHPCVISKITGTVIITSGKRDAVAKINVGLSWKMNNPVKQLHGYTKKIEGIWCYSDEAVLIIIDYMTKFPELVTHIIKYPKLDCYPELSIWPPKKGKTHALEIRTWIKSLPTYSMQLTSASWIILDTPVIKQIDSVVKSYYKRSNNRKTSSTGCLRIEASRLFKPCEYLGLCNADPQTEFCLYDRVVTVRLGAGVPIGSRGTVIGVMPGRTNLDTYFEILFDELPKGSLYSILFNGGQQQQCRVKVRSYHLLNYTHSLRFKPHDMMQRSTLLVENPWERRSLEPLMHRPSSQQHADTSMNSHPQSIRILKRGTGDNNGSVTTNNPNVVRNKSSFVEIDYQQSTAQNQTNTRTRVQQQPKSVTPSNIGNKSTFSDVHGKEQPKDEKIYYSPTLRSAIEKSKRPQDSQLQNYNSDNRTGVSSYNQSQKSEIPQQREQVASASITERLLKLFEEANITPRDSSVKQTPSEEKTMNVQQSHQQEMQETNVVSNDLNKIFMKSQLPESPVSSMSSVNHIDISQLPLPSQQINERPAPDVLTRGMNPNAQEFVDEYRPCASLACLSNDLCPIENTEDIVEKPLSSTLLTAISVFPSQLSDTQSPIKLNVEQQLTSKTKASPSNRKEITASKTSAFTPVRSGPSTTTTLTTMQPNIHDSMHTSSQQPSVFSYAIEQMCNSEKNDEHMLPKQTNDVGAQSHISPHQLYSEQHRQNTYPQNSVHSGLLPTYPMSVTSLNNNQFLQYHLNSSIGNTNSYPFQLPTNGVNYQHTESNGSINRLNRPLIEQQQNQSFPLNNDYNNPFSNPTTQIQMPSSLLSKAIRQSAQLEQITSQQQQQQQQRSSYSNNNNIPYSQQQQQHSSYSNNTVPYSQQPPQMTMISPFQNNVERIIPLPSYHQQPSLAGPTPIAPSTSVVKPSGSTLQFVPSQVLRNIPKKNQ</sequence>
<dbReference type="Gene3D" id="1.25.40.1050">
    <property type="match status" value="1"/>
</dbReference>
<reference evidence="10" key="1">
    <citation type="submission" date="2021-02" db="EMBL/GenBank/DDBJ databases">
        <authorList>
            <person name="Nowell W R."/>
        </authorList>
    </citation>
    <scope>NUCLEOTIDE SEQUENCE</scope>
</reference>
<dbReference type="InterPro" id="IPR041412">
    <property type="entry name" value="Xrn1_helical"/>
</dbReference>
<dbReference type="FunFam" id="3.40.50.12390:FF:000002">
    <property type="entry name" value="5'-3' exoribonuclease 1"/>
    <property type="match status" value="1"/>
</dbReference>
<dbReference type="CDD" id="cd18673">
    <property type="entry name" value="PIN_XRN1-2-like"/>
    <property type="match status" value="1"/>
</dbReference>
<evidence type="ECO:0000259" key="6">
    <source>
        <dbReference type="Pfam" id="PF03159"/>
    </source>
</evidence>
<dbReference type="Proteomes" id="UP000681722">
    <property type="component" value="Unassembled WGS sequence"/>
</dbReference>
<organism evidence="10 14">
    <name type="scientific">Didymodactylos carnosus</name>
    <dbReference type="NCBI Taxonomy" id="1234261"/>
    <lineage>
        <taxon>Eukaryota</taxon>
        <taxon>Metazoa</taxon>
        <taxon>Spiralia</taxon>
        <taxon>Gnathifera</taxon>
        <taxon>Rotifera</taxon>
        <taxon>Eurotatoria</taxon>
        <taxon>Bdelloidea</taxon>
        <taxon>Philodinida</taxon>
        <taxon>Philodinidae</taxon>
        <taxon>Didymodactylos</taxon>
    </lineage>
</organism>
<dbReference type="InterPro" id="IPR047008">
    <property type="entry name" value="XRN1_SH3_sf"/>
</dbReference>
<feature type="region of interest" description="Disordered" evidence="5">
    <location>
        <begin position="1521"/>
        <end position="1547"/>
    </location>
</feature>
<comment type="caution">
    <text evidence="10">The sequence shown here is derived from an EMBL/GenBank/DDBJ whole genome shotgun (WGS) entry which is preliminary data.</text>
</comment>
<dbReference type="PANTHER" id="PTHR12341">
    <property type="entry name" value="5'-&gt;3' EXORIBONUCLEASE"/>
    <property type="match status" value="1"/>
</dbReference>
<keyword evidence="3" id="KW-0269">Exonuclease</keyword>
<feature type="region of interest" description="Disordered" evidence="5">
    <location>
        <begin position="1885"/>
        <end position="1934"/>
    </location>
</feature>
<feature type="compositionally biased region" description="Polar residues" evidence="5">
    <location>
        <begin position="1423"/>
        <end position="1438"/>
    </location>
</feature>
<dbReference type="InterPro" id="IPR004859">
    <property type="entry name" value="Xrn1_N"/>
</dbReference>
<feature type="compositionally biased region" description="Polar residues" evidence="5">
    <location>
        <begin position="1923"/>
        <end position="1934"/>
    </location>
</feature>
<evidence type="ECO:0000313" key="12">
    <source>
        <dbReference type="EMBL" id="CAF3642517.1"/>
    </source>
</evidence>
<dbReference type="PANTHER" id="PTHR12341:SF7">
    <property type="entry name" value="5'-3' EXORIBONUCLEASE 1"/>
    <property type="match status" value="1"/>
</dbReference>
<evidence type="ECO:0000313" key="11">
    <source>
        <dbReference type="EMBL" id="CAF0859880.1"/>
    </source>
</evidence>
<dbReference type="EMBL" id="CAJNOK010002436">
    <property type="protein sequence ID" value="CAF0859880.1"/>
    <property type="molecule type" value="Genomic_DNA"/>
</dbReference>
<feature type="compositionally biased region" description="Low complexity" evidence="5">
    <location>
        <begin position="1407"/>
        <end position="1422"/>
    </location>
</feature>